<keyword evidence="4" id="KW-0862">Zinc</keyword>
<dbReference type="PANTHER" id="PTHR46233:SF3">
    <property type="entry name" value="HYDROXYACYLGLUTATHIONE HYDROLASE GLOC"/>
    <property type="match status" value="1"/>
</dbReference>
<dbReference type="SMART" id="SM00849">
    <property type="entry name" value="Lactamase_B"/>
    <property type="match status" value="1"/>
</dbReference>
<evidence type="ECO:0000313" key="6">
    <source>
        <dbReference type="EMBL" id="MBA2133594.1"/>
    </source>
</evidence>
<reference evidence="6" key="1">
    <citation type="submission" date="2020-06" db="EMBL/GenBank/DDBJ databases">
        <title>Novel chitinolytic bacterium.</title>
        <authorList>
            <person name="Ungkulpasvich U."/>
            <person name="Kosugi A."/>
            <person name="Uke A."/>
        </authorList>
    </citation>
    <scope>NUCLEOTIDE SEQUENCE</scope>
    <source>
        <strain evidence="6">UUS1-1</strain>
    </source>
</reference>
<sequence>MRLQQFVLGELEVNSYLLWDEESLEAACFDPGGPPQEIWAELTQKKLKLKYILLTHGHYDHIGGVNELKANTGAIVAIHAADAEMATNPNLNLSVVFSRPIVVTPDQLLADGDVLCLGAQMLKINHTPGHTPGGICIATSGLLFSGDTLFAGSVGRTDLPGGDQATLDQSLQRLVQLPAETRVFPGHGPETTIGREKQFNPFLKQFGGE</sequence>
<keyword evidence="3" id="KW-0378">Hydrolase</keyword>
<dbReference type="AlphaFoldDB" id="A0A8J6LMC7"/>
<dbReference type="InterPro" id="IPR036866">
    <property type="entry name" value="RibonucZ/Hydroxyglut_hydro"/>
</dbReference>
<dbReference type="RefSeq" id="WP_181340062.1">
    <property type="nucleotide sequence ID" value="NZ_JAAKDE010000016.1"/>
</dbReference>
<dbReference type="PANTHER" id="PTHR46233">
    <property type="entry name" value="HYDROXYACYLGLUTATHIONE HYDROLASE GLOC"/>
    <property type="match status" value="1"/>
</dbReference>
<feature type="domain" description="Metallo-beta-lactamase" evidence="5">
    <location>
        <begin position="12"/>
        <end position="187"/>
    </location>
</feature>
<keyword evidence="7" id="KW-1185">Reference proteome</keyword>
<evidence type="ECO:0000256" key="1">
    <source>
        <dbReference type="ARBA" id="ARBA00001947"/>
    </source>
</evidence>
<evidence type="ECO:0000256" key="4">
    <source>
        <dbReference type="ARBA" id="ARBA00022833"/>
    </source>
</evidence>
<dbReference type="Pfam" id="PF00753">
    <property type="entry name" value="Lactamase_B"/>
    <property type="match status" value="1"/>
</dbReference>
<evidence type="ECO:0000313" key="7">
    <source>
        <dbReference type="Proteomes" id="UP000657177"/>
    </source>
</evidence>
<dbReference type="EMBL" id="JAAKDE010000016">
    <property type="protein sequence ID" value="MBA2133594.1"/>
    <property type="molecule type" value="Genomic_DNA"/>
</dbReference>
<dbReference type="SUPFAM" id="SSF56281">
    <property type="entry name" value="Metallo-hydrolase/oxidoreductase"/>
    <property type="match status" value="1"/>
</dbReference>
<dbReference type="Gene3D" id="3.60.15.10">
    <property type="entry name" value="Ribonuclease Z/Hydroxyacylglutathione hydrolase-like"/>
    <property type="match status" value="1"/>
</dbReference>
<proteinExistence type="predicted"/>
<comment type="cofactor">
    <cofactor evidence="1">
        <name>Zn(2+)</name>
        <dbReference type="ChEBI" id="CHEBI:29105"/>
    </cofactor>
</comment>
<dbReference type="GO" id="GO:0016787">
    <property type="term" value="F:hydrolase activity"/>
    <property type="evidence" value="ECO:0007669"/>
    <property type="project" value="UniProtKB-KW"/>
</dbReference>
<evidence type="ECO:0000256" key="3">
    <source>
        <dbReference type="ARBA" id="ARBA00022801"/>
    </source>
</evidence>
<dbReference type="InterPro" id="IPR051453">
    <property type="entry name" value="MBL_Glyoxalase_II"/>
</dbReference>
<protein>
    <submittedName>
        <fullName evidence="6">MBL fold metallo-hydrolase</fullName>
    </submittedName>
</protein>
<evidence type="ECO:0000259" key="5">
    <source>
        <dbReference type="SMART" id="SM00849"/>
    </source>
</evidence>
<dbReference type="Proteomes" id="UP000657177">
    <property type="component" value="Unassembled WGS sequence"/>
</dbReference>
<comment type="caution">
    <text evidence="6">The sequence shown here is derived from an EMBL/GenBank/DDBJ whole genome shotgun (WGS) entry which is preliminary data.</text>
</comment>
<name>A0A8J6LMC7_9FIRM</name>
<organism evidence="6 7">
    <name type="scientific">Capillibacterium thermochitinicola</name>
    <dbReference type="NCBI Taxonomy" id="2699427"/>
    <lineage>
        <taxon>Bacteria</taxon>
        <taxon>Bacillati</taxon>
        <taxon>Bacillota</taxon>
        <taxon>Capillibacterium</taxon>
    </lineage>
</organism>
<evidence type="ECO:0000256" key="2">
    <source>
        <dbReference type="ARBA" id="ARBA00022723"/>
    </source>
</evidence>
<keyword evidence="2" id="KW-0479">Metal-binding</keyword>
<accession>A0A8J6LMC7</accession>
<dbReference type="GO" id="GO:0046872">
    <property type="term" value="F:metal ion binding"/>
    <property type="evidence" value="ECO:0007669"/>
    <property type="project" value="UniProtKB-KW"/>
</dbReference>
<dbReference type="InterPro" id="IPR001279">
    <property type="entry name" value="Metallo-B-lactamas"/>
</dbReference>
<gene>
    <name evidence="6" type="ORF">G5B42_08590</name>
</gene>